<name>A0A4R3NP63_9HYPH</name>
<protein>
    <recommendedName>
        <fullName evidence="4">Lipoprotein</fullName>
    </recommendedName>
</protein>
<organism evidence="2 3">
    <name type="scientific">Martelella mediterranea</name>
    <dbReference type="NCBI Taxonomy" id="293089"/>
    <lineage>
        <taxon>Bacteria</taxon>
        <taxon>Pseudomonadati</taxon>
        <taxon>Pseudomonadota</taxon>
        <taxon>Alphaproteobacteria</taxon>
        <taxon>Hyphomicrobiales</taxon>
        <taxon>Aurantimonadaceae</taxon>
        <taxon>Martelella</taxon>
    </lineage>
</organism>
<dbReference type="RefSeq" id="WP_132312165.1">
    <property type="nucleotide sequence ID" value="NZ_SMAR01000019.1"/>
</dbReference>
<accession>A0A4R3NP63</accession>
<evidence type="ECO:0000256" key="1">
    <source>
        <dbReference type="SAM" id="SignalP"/>
    </source>
</evidence>
<reference evidence="2 3" key="1">
    <citation type="submission" date="2019-03" db="EMBL/GenBank/DDBJ databases">
        <title>Freshwater and sediment microbial communities from various areas in North America, analyzing microbe dynamics in response to fracking.</title>
        <authorList>
            <person name="Lamendella R."/>
        </authorList>
    </citation>
    <scope>NUCLEOTIDE SEQUENCE [LARGE SCALE GENOMIC DNA]</scope>
    <source>
        <strain evidence="2 3">175.2</strain>
    </source>
</reference>
<dbReference type="Proteomes" id="UP000295097">
    <property type="component" value="Unassembled WGS sequence"/>
</dbReference>
<proteinExistence type="predicted"/>
<keyword evidence="1" id="KW-0732">Signal</keyword>
<feature type="chain" id="PRO_5020552670" description="Lipoprotein" evidence="1">
    <location>
        <begin position="27"/>
        <end position="180"/>
    </location>
</feature>
<keyword evidence="3" id="KW-1185">Reference proteome</keyword>
<evidence type="ECO:0000313" key="2">
    <source>
        <dbReference type="EMBL" id="TCT37301.1"/>
    </source>
</evidence>
<evidence type="ECO:0000313" key="3">
    <source>
        <dbReference type="Proteomes" id="UP000295097"/>
    </source>
</evidence>
<evidence type="ECO:0008006" key="4">
    <source>
        <dbReference type="Google" id="ProtNLM"/>
    </source>
</evidence>
<dbReference type="EMBL" id="SMAR01000019">
    <property type="protein sequence ID" value="TCT37301.1"/>
    <property type="molecule type" value="Genomic_DNA"/>
</dbReference>
<dbReference type="PROSITE" id="PS51257">
    <property type="entry name" value="PROKAR_LIPOPROTEIN"/>
    <property type="match status" value="1"/>
</dbReference>
<dbReference type="AlphaFoldDB" id="A0A4R3NP63"/>
<gene>
    <name evidence="2" type="ORF">EDC90_101938</name>
</gene>
<dbReference type="OrthoDB" id="8446614at2"/>
<comment type="caution">
    <text evidence="2">The sequence shown here is derived from an EMBL/GenBank/DDBJ whole genome shotgun (WGS) entry which is preliminary data.</text>
</comment>
<sequence>MTMRQSRRLAAVLLVFGLAGCASDQAAPEPEASQALKVTPGMNLTALARLCPPAVIDDEDAYRQVFSPSSSTDQANLVYQASLVKYARTCAPAASGDQLEAKIAVAGRVVGGPKAKAGPLTLPIRVEVVNGSQVYYDKVINQQVTLPPDSLTTQFLFKAVNLPVPLNVSDTARIRVGIED</sequence>
<feature type="signal peptide" evidence="1">
    <location>
        <begin position="1"/>
        <end position="26"/>
    </location>
</feature>